<comment type="similarity">
    <text evidence="3 12">Belongs to the SWEET sugar transporter family.</text>
</comment>
<reference evidence="13 14" key="1">
    <citation type="journal article" date="2024" name="Insects">
        <title>An Improved Chromosome-Level Genome Assembly of the Firefly Pyrocoelia pectoralis.</title>
        <authorList>
            <person name="Fu X."/>
            <person name="Meyer-Rochow V.B."/>
            <person name="Ballantyne L."/>
            <person name="Zhu X."/>
        </authorList>
    </citation>
    <scope>NUCLEOTIDE SEQUENCE [LARGE SCALE GENOMIC DNA]</scope>
    <source>
        <strain evidence="13">XCY_ONT2</strain>
    </source>
</reference>
<protein>
    <recommendedName>
        <fullName evidence="12">Sugar transporter SWEET</fullName>
    </recommendedName>
</protein>
<evidence type="ECO:0000256" key="7">
    <source>
        <dbReference type="ARBA" id="ARBA00022692"/>
    </source>
</evidence>
<evidence type="ECO:0000256" key="11">
    <source>
        <dbReference type="ARBA" id="ARBA00023136"/>
    </source>
</evidence>
<feature type="transmembrane region" description="Helical" evidence="12">
    <location>
        <begin position="68"/>
        <end position="89"/>
    </location>
</feature>
<feature type="transmembrane region" description="Helical" evidence="12">
    <location>
        <begin position="185"/>
        <end position="206"/>
    </location>
</feature>
<dbReference type="PANTHER" id="PTHR10791">
    <property type="entry name" value="RAG1-ACTIVATING PROTEIN 1"/>
    <property type="match status" value="1"/>
</dbReference>
<comment type="subcellular location">
    <subcellularLocation>
        <location evidence="1 12">Cell membrane</location>
        <topology evidence="1 12">Multi-pass membrane protein</topology>
    </subcellularLocation>
    <subcellularLocation>
        <location evidence="2">Golgi apparatus membrane</location>
        <topology evidence="2">Multi-pass membrane protein</topology>
    </subcellularLocation>
</comment>
<sequence length="220" mass="24347">MNGADLRDLLAVTACITTIFQNLAGTLICLKIVQKKSTGDLSALPFISGFLATGSWLGYGLLINDTSLILVNTVGATLNFAYAVLFCYYSIKKTIVLRQFVGSICAILTVLAYIANETDKDVSIKYIGFLACALTIMFFAAPLTSLLYVIKVKSAESLPFPIILMSFIVTIQWFFYGFLLHDYFIQVPNLLGCFLSGFQLLLFWIYSKSTVVTYTPLQNL</sequence>
<gene>
    <name evidence="13" type="ORF">RI129_005754</name>
</gene>
<dbReference type="EMBL" id="JAVRBK010000004">
    <property type="protein sequence ID" value="KAK5644454.1"/>
    <property type="molecule type" value="Genomic_DNA"/>
</dbReference>
<evidence type="ECO:0000256" key="10">
    <source>
        <dbReference type="ARBA" id="ARBA00023034"/>
    </source>
</evidence>
<feature type="transmembrane region" description="Helical" evidence="12">
    <location>
        <begin position="96"/>
        <end position="115"/>
    </location>
</feature>
<keyword evidence="4 12" id="KW-0813">Transport</keyword>
<dbReference type="GO" id="GO:0000139">
    <property type="term" value="C:Golgi membrane"/>
    <property type="evidence" value="ECO:0007669"/>
    <property type="project" value="UniProtKB-SubCell"/>
</dbReference>
<evidence type="ECO:0000256" key="3">
    <source>
        <dbReference type="ARBA" id="ARBA00007809"/>
    </source>
</evidence>
<keyword evidence="10" id="KW-0333">Golgi apparatus</keyword>
<evidence type="ECO:0000256" key="6">
    <source>
        <dbReference type="ARBA" id="ARBA00022597"/>
    </source>
</evidence>
<comment type="function">
    <text evidence="12">Mediates sugar transport across membranes.</text>
</comment>
<evidence type="ECO:0000256" key="4">
    <source>
        <dbReference type="ARBA" id="ARBA00022448"/>
    </source>
</evidence>
<dbReference type="Proteomes" id="UP001329430">
    <property type="component" value="Chromosome 4"/>
</dbReference>
<evidence type="ECO:0000256" key="8">
    <source>
        <dbReference type="ARBA" id="ARBA00022737"/>
    </source>
</evidence>
<comment type="caution">
    <text evidence="13">The sequence shown here is derived from an EMBL/GenBank/DDBJ whole genome shotgun (WGS) entry which is preliminary data.</text>
</comment>
<evidence type="ECO:0000256" key="1">
    <source>
        <dbReference type="ARBA" id="ARBA00004651"/>
    </source>
</evidence>
<feature type="transmembrane region" description="Helical" evidence="12">
    <location>
        <begin position="127"/>
        <end position="150"/>
    </location>
</feature>
<feature type="transmembrane region" description="Helical" evidence="12">
    <location>
        <begin position="6"/>
        <end position="30"/>
    </location>
</feature>
<keyword evidence="14" id="KW-1185">Reference proteome</keyword>
<evidence type="ECO:0000313" key="13">
    <source>
        <dbReference type="EMBL" id="KAK5644454.1"/>
    </source>
</evidence>
<name>A0AAN7VDZ0_9COLE</name>
<dbReference type="Gene3D" id="1.20.1280.290">
    <property type="match status" value="2"/>
</dbReference>
<organism evidence="13 14">
    <name type="scientific">Pyrocoelia pectoralis</name>
    <dbReference type="NCBI Taxonomy" id="417401"/>
    <lineage>
        <taxon>Eukaryota</taxon>
        <taxon>Metazoa</taxon>
        <taxon>Ecdysozoa</taxon>
        <taxon>Arthropoda</taxon>
        <taxon>Hexapoda</taxon>
        <taxon>Insecta</taxon>
        <taxon>Pterygota</taxon>
        <taxon>Neoptera</taxon>
        <taxon>Endopterygota</taxon>
        <taxon>Coleoptera</taxon>
        <taxon>Polyphaga</taxon>
        <taxon>Elateriformia</taxon>
        <taxon>Elateroidea</taxon>
        <taxon>Lampyridae</taxon>
        <taxon>Lampyrinae</taxon>
        <taxon>Pyrocoelia</taxon>
    </lineage>
</organism>
<evidence type="ECO:0000256" key="5">
    <source>
        <dbReference type="ARBA" id="ARBA00022475"/>
    </source>
</evidence>
<dbReference type="InterPro" id="IPR004316">
    <property type="entry name" value="SWEET_rpt"/>
</dbReference>
<evidence type="ECO:0000256" key="12">
    <source>
        <dbReference type="RuleBase" id="RU910715"/>
    </source>
</evidence>
<accession>A0AAN7VDZ0</accession>
<keyword evidence="9 12" id="KW-1133">Transmembrane helix</keyword>
<evidence type="ECO:0000256" key="2">
    <source>
        <dbReference type="ARBA" id="ARBA00004653"/>
    </source>
</evidence>
<keyword evidence="8" id="KW-0677">Repeat</keyword>
<dbReference type="InterPro" id="IPR047664">
    <property type="entry name" value="SWEET"/>
</dbReference>
<dbReference type="GO" id="GO:0005886">
    <property type="term" value="C:plasma membrane"/>
    <property type="evidence" value="ECO:0007669"/>
    <property type="project" value="UniProtKB-SubCell"/>
</dbReference>
<evidence type="ECO:0000256" key="9">
    <source>
        <dbReference type="ARBA" id="ARBA00022989"/>
    </source>
</evidence>
<keyword evidence="6 12" id="KW-0762">Sugar transport</keyword>
<dbReference type="Pfam" id="PF03083">
    <property type="entry name" value="MtN3_slv"/>
    <property type="match status" value="2"/>
</dbReference>
<evidence type="ECO:0000313" key="14">
    <source>
        <dbReference type="Proteomes" id="UP001329430"/>
    </source>
</evidence>
<proteinExistence type="inferred from homology"/>
<dbReference type="AlphaFoldDB" id="A0AAN7VDZ0"/>
<feature type="transmembrane region" description="Helical" evidence="12">
    <location>
        <begin position="162"/>
        <end position="179"/>
    </location>
</feature>
<keyword evidence="11 12" id="KW-0472">Membrane</keyword>
<keyword evidence="7 12" id="KW-0812">Transmembrane</keyword>
<feature type="transmembrane region" description="Helical" evidence="12">
    <location>
        <begin position="42"/>
        <end position="62"/>
    </location>
</feature>
<keyword evidence="5" id="KW-1003">Cell membrane</keyword>
<dbReference type="FunFam" id="1.20.1280.290:FF:000004">
    <property type="entry name" value="Sugar transporter SWEET"/>
    <property type="match status" value="1"/>
</dbReference>
<dbReference type="PANTHER" id="PTHR10791:SF112">
    <property type="entry name" value="SUGAR TRANSPORTER SWEET1"/>
    <property type="match status" value="1"/>
</dbReference>
<dbReference type="GO" id="GO:0051119">
    <property type="term" value="F:sugar transmembrane transporter activity"/>
    <property type="evidence" value="ECO:0007669"/>
    <property type="project" value="InterPro"/>
</dbReference>